<protein>
    <submittedName>
        <fullName evidence="2">DNA-binding protein</fullName>
    </submittedName>
</protein>
<reference evidence="2 3" key="1">
    <citation type="submission" date="2018-09" db="EMBL/GenBank/DDBJ databases">
        <title>A clostridial neurotoxin that targets Anopheles mosquitoes.</title>
        <authorList>
            <person name="Contreras E."/>
            <person name="Masuyer G."/>
            <person name="Qureshi N."/>
            <person name="Chawla S."/>
            <person name="Lim H.L."/>
            <person name="Chen J."/>
            <person name="Stenmark P."/>
            <person name="Gill S."/>
        </authorList>
    </citation>
    <scope>NUCLEOTIDE SEQUENCE [LARGE SCALE GENOMIC DNA]</scope>
    <source>
        <strain evidence="2 3">Cbm</strain>
    </source>
</reference>
<dbReference type="EMBL" id="CP032452">
    <property type="protein sequence ID" value="QEZ68947.1"/>
    <property type="molecule type" value="Genomic_DNA"/>
</dbReference>
<dbReference type="AlphaFoldDB" id="A0A5P3XF34"/>
<name>A0A5P3XF34_PARBF</name>
<sequence length="75" mass="8879">MDQQQEYKSITLFNRKKNGKFMTPQELAAEYGIGVNKCYELVNCKNFPVVKNGNRYLIIRDRVDQWFIDNVGLQF</sequence>
<dbReference type="InterPro" id="IPR041657">
    <property type="entry name" value="HTH_17"/>
</dbReference>
<evidence type="ECO:0000313" key="2">
    <source>
        <dbReference type="EMBL" id="QEZ68947.1"/>
    </source>
</evidence>
<accession>A0A5P3XF34</accession>
<keyword evidence="2" id="KW-0238">DNA-binding</keyword>
<evidence type="ECO:0000313" key="3">
    <source>
        <dbReference type="Proteomes" id="UP000326961"/>
    </source>
</evidence>
<dbReference type="InterPro" id="IPR038148">
    <property type="entry name" value="Tn1545/Tn916_Xis"/>
</dbReference>
<gene>
    <name evidence="2" type="ORF">D4A35_08375</name>
</gene>
<dbReference type="Pfam" id="PF12728">
    <property type="entry name" value="HTH_17"/>
    <property type="match status" value="1"/>
</dbReference>
<dbReference type="GO" id="GO:0003677">
    <property type="term" value="F:DNA binding"/>
    <property type="evidence" value="ECO:0007669"/>
    <property type="project" value="UniProtKB-KW"/>
</dbReference>
<dbReference type="Proteomes" id="UP000326961">
    <property type="component" value="Chromosome"/>
</dbReference>
<dbReference type="RefSeq" id="WP_150886642.1">
    <property type="nucleotide sequence ID" value="NZ_CP032452.1"/>
</dbReference>
<feature type="domain" description="Helix-turn-helix" evidence="1">
    <location>
        <begin position="21"/>
        <end position="67"/>
    </location>
</feature>
<organism evidence="2 3">
    <name type="scientific">Paraclostridium bifermentans</name>
    <name type="common">Clostridium bifermentans</name>
    <dbReference type="NCBI Taxonomy" id="1490"/>
    <lineage>
        <taxon>Bacteria</taxon>
        <taxon>Bacillati</taxon>
        <taxon>Bacillota</taxon>
        <taxon>Clostridia</taxon>
        <taxon>Peptostreptococcales</taxon>
        <taxon>Peptostreptococcaceae</taxon>
        <taxon>Paraclostridium</taxon>
    </lineage>
</organism>
<dbReference type="Gene3D" id="3.90.105.50">
    <property type="match status" value="1"/>
</dbReference>
<proteinExistence type="predicted"/>
<evidence type="ECO:0000259" key="1">
    <source>
        <dbReference type="Pfam" id="PF12728"/>
    </source>
</evidence>